<dbReference type="EMBL" id="CAADRP010001090">
    <property type="protein sequence ID" value="VFU34906.1"/>
    <property type="molecule type" value="Genomic_DNA"/>
</dbReference>
<protein>
    <submittedName>
        <fullName evidence="1">Uncharacterized protein</fullName>
    </submittedName>
</protein>
<dbReference type="AlphaFoldDB" id="A0A6N2L409"/>
<evidence type="ECO:0000313" key="1">
    <source>
        <dbReference type="EMBL" id="VFU34906.1"/>
    </source>
</evidence>
<reference evidence="1" key="1">
    <citation type="submission" date="2019-03" db="EMBL/GenBank/DDBJ databases">
        <authorList>
            <person name="Mank J."/>
            <person name="Almeida P."/>
        </authorList>
    </citation>
    <scope>NUCLEOTIDE SEQUENCE</scope>
    <source>
        <strain evidence="1">78183</strain>
    </source>
</reference>
<gene>
    <name evidence="1" type="ORF">SVIM_LOCUS171128</name>
</gene>
<sequence length="66" mass="7282">MILLETALPADIYTRQNLFSFLLTYFNVWISTADSVIVLPVFCTAVQTLKATHVSAVTSESSSSLR</sequence>
<organism evidence="1">
    <name type="scientific">Salix viminalis</name>
    <name type="common">Common osier</name>
    <name type="synonym">Basket willow</name>
    <dbReference type="NCBI Taxonomy" id="40686"/>
    <lineage>
        <taxon>Eukaryota</taxon>
        <taxon>Viridiplantae</taxon>
        <taxon>Streptophyta</taxon>
        <taxon>Embryophyta</taxon>
        <taxon>Tracheophyta</taxon>
        <taxon>Spermatophyta</taxon>
        <taxon>Magnoliopsida</taxon>
        <taxon>eudicotyledons</taxon>
        <taxon>Gunneridae</taxon>
        <taxon>Pentapetalae</taxon>
        <taxon>rosids</taxon>
        <taxon>fabids</taxon>
        <taxon>Malpighiales</taxon>
        <taxon>Salicaceae</taxon>
        <taxon>Saliceae</taxon>
        <taxon>Salix</taxon>
    </lineage>
</organism>
<name>A0A6N2L409_SALVM</name>
<proteinExistence type="predicted"/>
<accession>A0A6N2L409</accession>